<accession>S1SII3</accession>
<evidence type="ECO:0000313" key="5">
    <source>
        <dbReference type="Proteomes" id="UP000026915"/>
    </source>
</evidence>
<dbReference type="HOGENOM" id="CLU_022302_0_1_1"/>
<dbReference type="AlphaFoldDB" id="S1SII3"/>
<dbReference type="PANTHER" id="PTHR33463:SF167">
    <property type="entry name" value="PUTATIVE-RELATED"/>
    <property type="match status" value="1"/>
</dbReference>
<dbReference type="EMBL" id="KE133219">
    <property type="protein sequence ID" value="EOY20456.1"/>
    <property type="molecule type" value="Genomic_DNA"/>
</dbReference>
<organism evidence="4 5">
    <name type="scientific">Theobroma cacao</name>
    <name type="common">Cacao</name>
    <name type="synonym">Cocoa</name>
    <dbReference type="NCBI Taxonomy" id="3641"/>
    <lineage>
        <taxon>Eukaryota</taxon>
        <taxon>Viridiplantae</taxon>
        <taxon>Streptophyta</taxon>
        <taxon>Embryophyta</taxon>
        <taxon>Tracheophyta</taxon>
        <taxon>Spermatophyta</taxon>
        <taxon>Magnoliopsida</taxon>
        <taxon>eudicotyledons</taxon>
        <taxon>Gunneridae</taxon>
        <taxon>Pentapetalae</taxon>
        <taxon>rosids</taxon>
        <taxon>malvids</taxon>
        <taxon>Malvales</taxon>
        <taxon>Malvaceae</taxon>
        <taxon>Byttnerioideae</taxon>
        <taxon>Theobroma</taxon>
    </lineage>
</organism>
<evidence type="ECO:0000259" key="3">
    <source>
        <dbReference type="Pfam" id="PF23247"/>
    </source>
</evidence>
<dbReference type="PANTHER" id="PTHR33463">
    <property type="entry name" value="NB-ARC DOMAIN-CONTAINING PROTEIN-RELATED"/>
    <property type="match status" value="1"/>
</dbReference>
<dbReference type="Pfam" id="PF23247">
    <property type="entry name" value="LRR_RPS2"/>
    <property type="match status" value="1"/>
</dbReference>
<evidence type="ECO:0000256" key="2">
    <source>
        <dbReference type="SAM" id="MobiDB-lite"/>
    </source>
</evidence>
<dbReference type="STRING" id="3641.S1SII3"/>
<dbReference type="Gramene" id="EOY20457">
    <property type="protein sequence ID" value="EOY20457"/>
    <property type="gene ID" value="TCM_046063"/>
</dbReference>
<dbReference type="InterPro" id="IPR057135">
    <property type="entry name" value="At4g27190-like_LRR"/>
</dbReference>
<feature type="domain" description="Disease resistance protein At4g27190-like leucine-rich repeats" evidence="3">
    <location>
        <begin position="7"/>
        <end position="107"/>
    </location>
</feature>
<dbReference type="InterPro" id="IPR032675">
    <property type="entry name" value="LRR_dom_sf"/>
</dbReference>
<keyword evidence="1" id="KW-0611">Plant defense</keyword>
<dbReference type="Proteomes" id="UP000026915">
    <property type="component" value="Unassembled WGS sequence"/>
</dbReference>
<dbReference type="InParanoid" id="S1SII3"/>
<sequence>MNLVPSSVYFENLTTLEVSKCHGFITLIALPTAKSMVHLARMSITDCQMMEEVVACASEVKDGIIFSQLKYLELGNLPSLSSFCSGKCSFLFPSLENVTVRNCSKMKIFSQGELSTPNMQRVQFAEDEERWDGNLNTTMEQIFIQMNVSNSKEEEGCSSHPKFNQDNASMFL</sequence>
<dbReference type="OMA" id="LINLMTH"/>
<dbReference type="Gene3D" id="3.80.10.10">
    <property type="entry name" value="Ribonuclease Inhibitor"/>
    <property type="match status" value="1"/>
</dbReference>
<dbReference type="SUPFAM" id="SSF52047">
    <property type="entry name" value="RNI-like"/>
    <property type="match status" value="1"/>
</dbReference>
<dbReference type="EMBL" id="KE133219">
    <property type="protein sequence ID" value="EOY20457.1"/>
    <property type="molecule type" value="Genomic_DNA"/>
</dbReference>
<gene>
    <name evidence="4" type="ORF">TCM_046063</name>
</gene>
<dbReference type="InterPro" id="IPR050905">
    <property type="entry name" value="Plant_NBS-LRR"/>
</dbReference>
<keyword evidence="5" id="KW-1185">Reference proteome</keyword>
<dbReference type="Gramene" id="EOY20456">
    <property type="protein sequence ID" value="EOY20456"/>
    <property type="gene ID" value="TCM_046063"/>
</dbReference>
<feature type="region of interest" description="Disordered" evidence="2">
    <location>
        <begin position="153"/>
        <end position="172"/>
    </location>
</feature>
<evidence type="ECO:0000256" key="1">
    <source>
        <dbReference type="ARBA" id="ARBA00022821"/>
    </source>
</evidence>
<name>S1SII3_THECC</name>
<evidence type="ECO:0000313" key="4">
    <source>
        <dbReference type="EMBL" id="EOY20457.1"/>
    </source>
</evidence>
<reference evidence="4 5" key="1">
    <citation type="journal article" date="2013" name="Genome Biol.">
        <title>The genome sequence of the most widely cultivated cacao type and its use to identify candidate genes regulating pod color.</title>
        <authorList>
            <person name="Motamayor J.C."/>
            <person name="Mockaitis K."/>
            <person name="Schmutz J."/>
            <person name="Haiminen N."/>
            <person name="Iii D.L."/>
            <person name="Cornejo O."/>
            <person name="Findley S.D."/>
            <person name="Zheng P."/>
            <person name="Utro F."/>
            <person name="Royaert S."/>
            <person name="Saski C."/>
            <person name="Jenkins J."/>
            <person name="Podicheti R."/>
            <person name="Zhao M."/>
            <person name="Scheffler B.E."/>
            <person name="Stack J.C."/>
            <person name="Feltus F.A."/>
            <person name="Mustiga G.M."/>
            <person name="Amores F."/>
            <person name="Phillips W."/>
            <person name="Marelli J.P."/>
            <person name="May G.D."/>
            <person name="Shapiro H."/>
            <person name="Ma J."/>
            <person name="Bustamante C.D."/>
            <person name="Schnell R.J."/>
            <person name="Main D."/>
            <person name="Gilbert D."/>
            <person name="Parida L."/>
            <person name="Kuhn D.N."/>
        </authorList>
    </citation>
    <scope>NUCLEOTIDE SEQUENCE [LARGE SCALE GENOMIC DNA]</scope>
    <source>
        <strain evidence="5">cv. Matina 1-6</strain>
    </source>
</reference>
<proteinExistence type="predicted"/>
<protein>
    <submittedName>
        <fullName evidence="4">Cc-nbs-lrr resistance protein, putative isoform 1</fullName>
    </submittedName>
</protein>
<feature type="compositionally biased region" description="Polar residues" evidence="2">
    <location>
        <begin position="161"/>
        <end position="172"/>
    </location>
</feature>